<protein>
    <submittedName>
        <fullName evidence="2">Uncharacterized protein</fullName>
    </submittedName>
</protein>
<evidence type="ECO:0000313" key="2">
    <source>
        <dbReference type="EMBL" id="QQP37093.1"/>
    </source>
</evidence>
<organism evidence="2 3">
    <name type="scientific">Caligus rogercresseyi</name>
    <name type="common">Sea louse</name>
    <dbReference type="NCBI Taxonomy" id="217165"/>
    <lineage>
        <taxon>Eukaryota</taxon>
        <taxon>Metazoa</taxon>
        <taxon>Ecdysozoa</taxon>
        <taxon>Arthropoda</taxon>
        <taxon>Crustacea</taxon>
        <taxon>Multicrustacea</taxon>
        <taxon>Hexanauplia</taxon>
        <taxon>Copepoda</taxon>
        <taxon>Siphonostomatoida</taxon>
        <taxon>Caligidae</taxon>
        <taxon>Caligus</taxon>
    </lineage>
</organism>
<feature type="compositionally biased region" description="Basic and acidic residues" evidence="1">
    <location>
        <begin position="58"/>
        <end position="74"/>
    </location>
</feature>
<accession>A0A7T8GSM7</accession>
<feature type="region of interest" description="Disordered" evidence="1">
    <location>
        <begin position="53"/>
        <end position="74"/>
    </location>
</feature>
<reference evidence="3" key="1">
    <citation type="submission" date="2021-01" db="EMBL/GenBank/DDBJ databases">
        <title>Caligus Genome Assembly.</title>
        <authorList>
            <person name="Gallardo-Escarate C."/>
        </authorList>
    </citation>
    <scope>NUCLEOTIDE SEQUENCE [LARGE SCALE GENOMIC DNA]</scope>
</reference>
<evidence type="ECO:0000256" key="1">
    <source>
        <dbReference type="SAM" id="MobiDB-lite"/>
    </source>
</evidence>
<proteinExistence type="predicted"/>
<dbReference type="Proteomes" id="UP000595437">
    <property type="component" value="Chromosome 16"/>
</dbReference>
<keyword evidence="3" id="KW-1185">Reference proteome</keyword>
<sequence>KPLGESNITTSAGLNITSDETSVIQGPKGKSTSSHKIMIQTQVKDHGAQINCTGHQFDNSDPKKELFTDSKAKP</sequence>
<dbReference type="EMBL" id="CP045905">
    <property type="protein sequence ID" value="QQP37093.1"/>
    <property type="molecule type" value="Genomic_DNA"/>
</dbReference>
<dbReference type="OrthoDB" id="10644469at2759"/>
<name>A0A7T8GSM7_CALRO</name>
<dbReference type="AlphaFoldDB" id="A0A7T8GSM7"/>
<feature type="non-terminal residue" evidence="2">
    <location>
        <position position="74"/>
    </location>
</feature>
<gene>
    <name evidence="2" type="ORF">FKW44_022406</name>
</gene>
<feature type="non-terminal residue" evidence="2">
    <location>
        <position position="1"/>
    </location>
</feature>
<evidence type="ECO:0000313" key="3">
    <source>
        <dbReference type="Proteomes" id="UP000595437"/>
    </source>
</evidence>